<dbReference type="PROSITE" id="PS50893">
    <property type="entry name" value="ABC_TRANSPORTER_2"/>
    <property type="match status" value="1"/>
</dbReference>
<feature type="region of interest" description="Disordered" evidence="4">
    <location>
        <begin position="289"/>
        <end position="310"/>
    </location>
</feature>
<dbReference type="InterPro" id="IPR003593">
    <property type="entry name" value="AAA+_ATPase"/>
</dbReference>
<keyword evidence="7" id="KW-1185">Reference proteome</keyword>
<accession>A0A931DQN8</accession>
<keyword evidence="1" id="KW-0677">Repeat</keyword>
<reference evidence="6" key="1">
    <citation type="submission" date="2020-11" db="EMBL/GenBank/DDBJ databases">
        <title>Sequencing the genomes of 1000 actinobacteria strains.</title>
        <authorList>
            <person name="Klenk H.-P."/>
        </authorList>
    </citation>
    <scope>NUCLEOTIDE SEQUENCE</scope>
    <source>
        <strain evidence="6">DSM 43175</strain>
    </source>
</reference>
<dbReference type="RefSeq" id="WP_197015099.1">
    <property type="nucleotide sequence ID" value="NZ_BAABES010000023.1"/>
</dbReference>
<dbReference type="EMBL" id="JADOUA010000001">
    <property type="protein sequence ID" value="MBG6092983.1"/>
    <property type="molecule type" value="Genomic_DNA"/>
</dbReference>
<dbReference type="GO" id="GO:0016887">
    <property type="term" value="F:ATP hydrolysis activity"/>
    <property type="evidence" value="ECO:0007669"/>
    <property type="project" value="InterPro"/>
</dbReference>
<dbReference type="PROSITE" id="PS00211">
    <property type="entry name" value="ABC_TRANSPORTER_1"/>
    <property type="match status" value="1"/>
</dbReference>
<dbReference type="InterPro" id="IPR017871">
    <property type="entry name" value="ABC_transporter-like_CS"/>
</dbReference>
<keyword evidence="3 6" id="KW-0067">ATP-binding</keyword>
<evidence type="ECO:0000313" key="6">
    <source>
        <dbReference type="EMBL" id="MBG6092983.1"/>
    </source>
</evidence>
<sequence>MLEPALIAHDLVRAFGTRRVLDGVSLTAAPGRRIGLIGENGAGKSTLLRLLAGLDEPDSGTVVRPPDLGFLHQETPFDPASTIADVLDDALREAREDLAELDRLTRALAAVPRDSPDHAGLLAAYGERLDHAQRHAAWDADRRAGIVLAGLGLGDLPHDRTLASLSGGQRGRLSLAALLARRPAALLLDEPTNHLDDEAAAFLEKELRDLPGVVVAASHDRTFLDAVCTDLIDLDPALSGPTRYGGGYTAYQAEKGAERERWRRRFTEEQEELAGLRRSVAVTARRVAPGRERRDNDKMGYDRTGGRVEKQVSRRVRDAARRLETLERARVPEPPEPLRFRPAALASAASEGTVISLRDVRVPGRLALDRLDVTAAERLLVTGVNGAGKSTLLAVLAGRLEASGEVRRRPGLRVGLLTQDTVFDRPGRTVRDTYERALGAERAASVPLDSLGLLGDRDLDRRVGELSAGQRRRLALALLVADPPELLLLDEPTNHLSPRLSDELEDALGTAPGAVVVAAHDRWLRSRWPGREIRLDPGTRR</sequence>
<evidence type="ECO:0000259" key="5">
    <source>
        <dbReference type="PROSITE" id="PS50893"/>
    </source>
</evidence>
<evidence type="ECO:0000256" key="4">
    <source>
        <dbReference type="SAM" id="MobiDB-lite"/>
    </source>
</evidence>
<dbReference type="Gene3D" id="3.40.50.300">
    <property type="entry name" value="P-loop containing nucleotide triphosphate hydrolases"/>
    <property type="match status" value="2"/>
</dbReference>
<dbReference type="Pfam" id="PF00005">
    <property type="entry name" value="ABC_tran"/>
    <property type="match status" value="2"/>
</dbReference>
<dbReference type="FunFam" id="3.40.50.300:FF:000011">
    <property type="entry name" value="Putative ABC transporter ATP-binding component"/>
    <property type="match status" value="1"/>
</dbReference>
<evidence type="ECO:0000256" key="3">
    <source>
        <dbReference type="ARBA" id="ARBA00022840"/>
    </source>
</evidence>
<evidence type="ECO:0000256" key="1">
    <source>
        <dbReference type="ARBA" id="ARBA00022737"/>
    </source>
</evidence>
<dbReference type="AlphaFoldDB" id="A0A931DQN8"/>
<dbReference type="SUPFAM" id="SSF52540">
    <property type="entry name" value="P-loop containing nucleoside triphosphate hydrolases"/>
    <property type="match status" value="2"/>
</dbReference>
<comment type="caution">
    <text evidence="6">The sequence shown here is derived from an EMBL/GenBank/DDBJ whole genome shotgun (WGS) entry which is preliminary data.</text>
</comment>
<feature type="domain" description="ABC transporter" evidence="5">
    <location>
        <begin position="6"/>
        <end position="274"/>
    </location>
</feature>
<keyword evidence="2" id="KW-0547">Nucleotide-binding</keyword>
<evidence type="ECO:0000313" key="7">
    <source>
        <dbReference type="Proteomes" id="UP000614047"/>
    </source>
</evidence>
<dbReference type="PANTHER" id="PTHR19211:SF14">
    <property type="entry name" value="ATP-BINDING CASSETTE SUB-FAMILY F MEMBER 1"/>
    <property type="match status" value="1"/>
</dbReference>
<organism evidence="6 7">
    <name type="scientific">Actinomadura viridis</name>
    <dbReference type="NCBI Taxonomy" id="58110"/>
    <lineage>
        <taxon>Bacteria</taxon>
        <taxon>Bacillati</taxon>
        <taxon>Actinomycetota</taxon>
        <taxon>Actinomycetes</taxon>
        <taxon>Streptosporangiales</taxon>
        <taxon>Thermomonosporaceae</taxon>
        <taxon>Actinomadura</taxon>
    </lineage>
</organism>
<dbReference type="SMART" id="SM00382">
    <property type="entry name" value="AAA"/>
    <property type="match status" value="2"/>
</dbReference>
<dbReference type="InterPro" id="IPR050611">
    <property type="entry name" value="ABCF"/>
</dbReference>
<dbReference type="Proteomes" id="UP000614047">
    <property type="component" value="Unassembled WGS sequence"/>
</dbReference>
<dbReference type="GO" id="GO:0005524">
    <property type="term" value="F:ATP binding"/>
    <property type="evidence" value="ECO:0007669"/>
    <property type="project" value="UniProtKB-KW"/>
</dbReference>
<dbReference type="InterPro" id="IPR027417">
    <property type="entry name" value="P-loop_NTPase"/>
</dbReference>
<dbReference type="PANTHER" id="PTHR19211">
    <property type="entry name" value="ATP-BINDING TRANSPORT PROTEIN-RELATED"/>
    <property type="match status" value="1"/>
</dbReference>
<dbReference type="InterPro" id="IPR003439">
    <property type="entry name" value="ABC_transporter-like_ATP-bd"/>
</dbReference>
<protein>
    <submittedName>
        <fullName evidence="6">Macrolide transport system ATP-binding/permease protein</fullName>
    </submittedName>
</protein>
<evidence type="ECO:0000256" key="2">
    <source>
        <dbReference type="ARBA" id="ARBA00022741"/>
    </source>
</evidence>
<proteinExistence type="predicted"/>
<gene>
    <name evidence="6" type="ORF">IW256_007096</name>
</gene>
<name>A0A931DQN8_9ACTN</name>